<reference evidence="2 3" key="1">
    <citation type="submission" date="2020-07" db="EMBL/GenBank/DDBJ databases">
        <authorList>
            <person name="Feng X."/>
        </authorList>
    </citation>
    <scope>NUCLEOTIDE SEQUENCE [LARGE SCALE GENOMIC DNA]</scope>
    <source>
        <strain evidence="2 3">JCM14086</strain>
    </source>
</reference>
<dbReference type="CDD" id="cd01427">
    <property type="entry name" value="HAD_like"/>
    <property type="match status" value="1"/>
</dbReference>
<dbReference type="AlphaFoldDB" id="A0A7X1E5G0"/>
<dbReference type="GO" id="GO:0016787">
    <property type="term" value="F:hydrolase activity"/>
    <property type="evidence" value="ECO:0007669"/>
    <property type="project" value="UniProtKB-KW"/>
</dbReference>
<gene>
    <name evidence="2" type="ORF">H5P30_07225</name>
</gene>
<dbReference type="Proteomes" id="UP000525652">
    <property type="component" value="Unassembled WGS sequence"/>
</dbReference>
<organism evidence="2 3">
    <name type="scientific">Puniceicoccus vermicola</name>
    <dbReference type="NCBI Taxonomy" id="388746"/>
    <lineage>
        <taxon>Bacteria</taxon>
        <taxon>Pseudomonadati</taxon>
        <taxon>Verrucomicrobiota</taxon>
        <taxon>Opitutia</taxon>
        <taxon>Puniceicoccales</taxon>
        <taxon>Puniceicoccaceae</taxon>
        <taxon>Puniceicoccus</taxon>
    </lineage>
</organism>
<evidence type="ECO:0000313" key="2">
    <source>
        <dbReference type="EMBL" id="MBC2601567.1"/>
    </source>
</evidence>
<feature type="chain" id="PRO_5030526348" evidence="1">
    <location>
        <begin position="23"/>
        <end position="339"/>
    </location>
</feature>
<name>A0A7X1E5G0_9BACT</name>
<dbReference type="Pfam" id="PF12710">
    <property type="entry name" value="HAD"/>
    <property type="match status" value="1"/>
</dbReference>
<dbReference type="InterPro" id="IPR050582">
    <property type="entry name" value="HAD-like_SerB"/>
</dbReference>
<dbReference type="EMBL" id="JACHVA010000053">
    <property type="protein sequence ID" value="MBC2601567.1"/>
    <property type="molecule type" value="Genomic_DNA"/>
</dbReference>
<sequence>MKIADKTITSLLPILLVASALRADPLPSWEETPAKTEIIQFVESTTDPESDSYVPPAERIATFDNDGTLWSEQPMYSQLFFIFDRVNELAPKHPDWKTQEPFASVLKGDYAKALSGGDKAIMELVAATSSGMTSEEYSDAVRDWIKTAKNPEKKMLYTDMVFQPMLELLTYLRAEGYKTYIVSGGGIDFMRVFAEEVYGIPPEQVVGSELQAKFAMQDGVPVMIKESSLDFIDDKAGKPLGIYQHIGRRPIFAAGNSDGDMQMLQYTTVRRSSDDDLPRFGLLVHHDDADREWAYDRDSHFGKLDKALDAASDNDWLVVSMKDDWVSIYPAASSASSKE</sequence>
<keyword evidence="1" id="KW-0732">Signal</keyword>
<dbReference type="SUPFAM" id="SSF56784">
    <property type="entry name" value="HAD-like"/>
    <property type="match status" value="1"/>
</dbReference>
<proteinExistence type="predicted"/>
<dbReference type="PANTHER" id="PTHR43344">
    <property type="entry name" value="PHOSPHOSERINE PHOSPHATASE"/>
    <property type="match status" value="1"/>
</dbReference>
<dbReference type="RefSeq" id="WP_185692278.1">
    <property type="nucleotide sequence ID" value="NZ_JACHVA010000053.1"/>
</dbReference>
<comment type="caution">
    <text evidence="2">The sequence shown here is derived from an EMBL/GenBank/DDBJ whole genome shotgun (WGS) entry which is preliminary data.</text>
</comment>
<evidence type="ECO:0000313" key="3">
    <source>
        <dbReference type="Proteomes" id="UP000525652"/>
    </source>
</evidence>
<keyword evidence="3" id="KW-1185">Reference proteome</keyword>
<protein>
    <submittedName>
        <fullName evidence="2">Haloacid dehalogenase-like hydrolase</fullName>
    </submittedName>
</protein>
<feature type="signal peptide" evidence="1">
    <location>
        <begin position="1"/>
        <end position="22"/>
    </location>
</feature>
<dbReference type="InterPro" id="IPR023214">
    <property type="entry name" value="HAD_sf"/>
</dbReference>
<accession>A0A7X1E5G0</accession>
<keyword evidence="2" id="KW-0378">Hydrolase</keyword>
<dbReference type="Gene3D" id="3.40.50.1000">
    <property type="entry name" value="HAD superfamily/HAD-like"/>
    <property type="match status" value="1"/>
</dbReference>
<dbReference type="InterPro" id="IPR036412">
    <property type="entry name" value="HAD-like_sf"/>
</dbReference>
<evidence type="ECO:0000256" key="1">
    <source>
        <dbReference type="SAM" id="SignalP"/>
    </source>
</evidence>